<protein>
    <submittedName>
        <fullName evidence="2">Delta 1-pyrroline-5-carboxylate dehydrogenase</fullName>
    </submittedName>
</protein>
<dbReference type="KEGG" id="vg:77944331"/>
<dbReference type="Proteomes" id="UP000828188">
    <property type="component" value="Segment"/>
</dbReference>
<organism evidence="2 3">
    <name type="scientific">Burkholderia phage BgManors32</name>
    <dbReference type="NCBI Taxonomy" id="2894335"/>
    <lineage>
        <taxon>Viruses</taxon>
        <taxon>Duplodnaviria</taxon>
        <taxon>Heunggongvirae</taxon>
        <taxon>Uroviricota</taxon>
        <taxon>Caudoviricetes</taxon>
        <taxon>Bigmanorsvirus</taxon>
        <taxon>Bigmanorsvirus bgmanors32</taxon>
    </lineage>
</organism>
<evidence type="ECO:0000256" key="1">
    <source>
        <dbReference type="SAM" id="Coils"/>
    </source>
</evidence>
<accession>A0AAE8YFJ3</accession>
<keyword evidence="3" id="KW-1185">Reference proteome</keyword>
<sequence>MIEQIEKHLAGEAEATARGIAAALGLPHVEVSKALHKMVSTGTIEREKRAGGGNEYVYWLARGAPAVPHSTGIVGRAAPVALVDEMHVDPEPRAADQQGAANLPSVAQATSDNGANEPEQANVDARITHLTADVARLIIERDEALAVAQRWRANCASLEERINELTIGPPGAAAPLFVTIGRDAPPKRHSSLEKAQRRGAALIRADKETEVLVLEPVGRIVRGSEWRPR</sequence>
<name>A0AAE8YFJ3_9CAUD</name>
<dbReference type="GeneID" id="77944331"/>
<reference evidence="2" key="1">
    <citation type="submission" date="2021-10" db="EMBL/GenBank/DDBJ databases">
        <authorList>
            <person name="Gelman D."/>
            <person name="Alkalay-Oren S."/>
            <person name="Coppenhagen-Glazer S."/>
            <person name="Hazan R."/>
        </authorList>
    </citation>
    <scope>NUCLEOTIDE SEQUENCE</scope>
</reference>
<feature type="coiled-coil region" evidence="1">
    <location>
        <begin position="141"/>
        <end position="168"/>
    </location>
</feature>
<evidence type="ECO:0000313" key="2">
    <source>
        <dbReference type="EMBL" id="UEW68586.1"/>
    </source>
</evidence>
<dbReference type="SUPFAM" id="SSF46785">
    <property type="entry name" value="Winged helix' DNA-binding domain"/>
    <property type="match status" value="1"/>
</dbReference>
<dbReference type="EMBL" id="OK665842">
    <property type="protein sequence ID" value="UEW68586.1"/>
    <property type="molecule type" value="Genomic_DNA"/>
</dbReference>
<dbReference type="RefSeq" id="YP_010668188.1">
    <property type="nucleotide sequence ID" value="NC_070955.1"/>
</dbReference>
<proteinExistence type="predicted"/>
<dbReference type="InterPro" id="IPR036390">
    <property type="entry name" value="WH_DNA-bd_sf"/>
</dbReference>
<keyword evidence="1" id="KW-0175">Coiled coil</keyword>
<evidence type="ECO:0000313" key="3">
    <source>
        <dbReference type="Proteomes" id="UP000828188"/>
    </source>
</evidence>